<comment type="caution">
    <text evidence="1">The sequence shown here is derived from an EMBL/GenBank/DDBJ whole genome shotgun (WGS) entry which is preliminary data.</text>
</comment>
<dbReference type="SUPFAM" id="SSF81324">
    <property type="entry name" value="Voltage-gated potassium channels"/>
    <property type="match status" value="1"/>
</dbReference>
<dbReference type="Pfam" id="PF00520">
    <property type="entry name" value="Ion_trans"/>
    <property type="match status" value="1"/>
</dbReference>
<dbReference type="InterPro" id="IPR027359">
    <property type="entry name" value="Volt_channel_dom_sf"/>
</dbReference>
<dbReference type="InterPro" id="IPR005821">
    <property type="entry name" value="Ion_trans_dom"/>
</dbReference>
<dbReference type="Gene3D" id="1.10.287.70">
    <property type="match status" value="1"/>
</dbReference>
<evidence type="ECO:0000313" key="1">
    <source>
        <dbReference type="EMBL" id="CAK8993428.1"/>
    </source>
</evidence>
<evidence type="ECO:0000313" key="2">
    <source>
        <dbReference type="Proteomes" id="UP001642464"/>
    </source>
</evidence>
<dbReference type="EMBL" id="CAXAMM010001780">
    <property type="protein sequence ID" value="CAK8993428.1"/>
    <property type="molecule type" value="Genomic_DNA"/>
</dbReference>
<dbReference type="SMART" id="SM00054">
    <property type="entry name" value="EFh"/>
    <property type="match status" value="2"/>
</dbReference>
<protein>
    <submittedName>
        <fullName evidence="1">Cation channel sperm-associated protein 1 (CatSper1)</fullName>
    </submittedName>
</protein>
<dbReference type="Gene3D" id="1.20.120.350">
    <property type="entry name" value="Voltage-gated potassium channels. Chain C"/>
    <property type="match status" value="1"/>
</dbReference>
<dbReference type="Gene3D" id="1.10.238.10">
    <property type="entry name" value="EF-hand"/>
    <property type="match status" value="1"/>
</dbReference>
<dbReference type="PROSITE" id="PS50222">
    <property type="entry name" value="EF_HAND_2"/>
    <property type="match status" value="2"/>
</dbReference>
<dbReference type="InterPro" id="IPR011992">
    <property type="entry name" value="EF-hand-dom_pair"/>
</dbReference>
<dbReference type="CDD" id="cd00051">
    <property type="entry name" value="EFh"/>
    <property type="match status" value="1"/>
</dbReference>
<accession>A0ABP0HUA9</accession>
<name>A0ABP0HUA9_9DINO</name>
<dbReference type="Proteomes" id="UP001642464">
    <property type="component" value="Unassembled WGS sequence"/>
</dbReference>
<dbReference type="Pfam" id="PF13499">
    <property type="entry name" value="EF-hand_7"/>
    <property type="match status" value="1"/>
</dbReference>
<keyword evidence="2" id="KW-1185">Reference proteome</keyword>
<reference evidence="1 2" key="1">
    <citation type="submission" date="2024-02" db="EMBL/GenBank/DDBJ databases">
        <authorList>
            <person name="Chen Y."/>
            <person name="Shah S."/>
            <person name="Dougan E. K."/>
            <person name="Thang M."/>
            <person name="Chan C."/>
        </authorList>
    </citation>
    <scope>NUCLEOTIDE SEQUENCE [LARGE SCALE GENOMIC DNA]</scope>
</reference>
<dbReference type="SUPFAM" id="SSF47473">
    <property type="entry name" value="EF-hand"/>
    <property type="match status" value="1"/>
</dbReference>
<dbReference type="InterPro" id="IPR018247">
    <property type="entry name" value="EF_Hand_1_Ca_BS"/>
</dbReference>
<proteinExistence type="predicted"/>
<dbReference type="PANTHER" id="PTHR46726">
    <property type="entry name" value="TWO PORE CHANNEL 3"/>
    <property type="match status" value="1"/>
</dbReference>
<dbReference type="PROSITE" id="PS00018">
    <property type="entry name" value="EF_HAND_1"/>
    <property type="match status" value="1"/>
</dbReference>
<sequence>METHELRRSLRALQEQQERSLLSIVTFLEDLDQKPALHDTEPNGLSSTNPRATVASVASRFWTNPDVLKEQLESEMDVMRGGSVQTTTSARLRKGAGRSFLMKMANGSKFKDLLKESFDHIDGEVNWWNCSEMCRWILTRPQFDWFMGVIIFINSICIGIETQKSIPGAGPDWLPDWPGEIVDWIFISIYLVEICMRLLAFGRSNLHDGWFLFDIVLVGMGILGNIFGLIVASEGENAFGKILVVRSLRLLRLVRAIRMLHVFRTAWRLVYGLLTSGNAMLSTFFILLLTLYIFACLGVELITKDSELKTHPDTKEIVQYYFGSLQRTLLTMVSFVSSDSISSVYIPICIVRPEYILFFILVVLTVSVSLMNLVTAVLVEGALANAANDKELSRHDLKLKVKKFAPKIMDVFSDMDVDSNGVIDRQELAKLNLSQLPFELNSTHVANMEDLFDMLDVDGKGHLSLVEFADGLLNLLTMDVPIHTMKTFKLLNMQAVTLDQIKSRITLLEATFRTAPKETF</sequence>
<dbReference type="InterPro" id="IPR002048">
    <property type="entry name" value="EF_hand_dom"/>
</dbReference>
<organism evidence="1 2">
    <name type="scientific">Durusdinium trenchii</name>
    <dbReference type="NCBI Taxonomy" id="1381693"/>
    <lineage>
        <taxon>Eukaryota</taxon>
        <taxon>Sar</taxon>
        <taxon>Alveolata</taxon>
        <taxon>Dinophyceae</taxon>
        <taxon>Suessiales</taxon>
        <taxon>Symbiodiniaceae</taxon>
        <taxon>Durusdinium</taxon>
    </lineage>
</organism>
<gene>
    <name evidence="1" type="ORF">SCF082_LOCUS3501</name>
</gene>
<dbReference type="PANTHER" id="PTHR46726:SF1">
    <property type="entry name" value="TWO-PORE CALCIUM CHANNEL 3"/>
    <property type="match status" value="1"/>
</dbReference>